<organism evidence="5 6">
    <name type="scientific">Apodospora peruviana</name>
    <dbReference type="NCBI Taxonomy" id="516989"/>
    <lineage>
        <taxon>Eukaryota</taxon>
        <taxon>Fungi</taxon>
        <taxon>Dikarya</taxon>
        <taxon>Ascomycota</taxon>
        <taxon>Pezizomycotina</taxon>
        <taxon>Sordariomycetes</taxon>
        <taxon>Sordariomycetidae</taxon>
        <taxon>Sordariales</taxon>
        <taxon>Lasiosphaeriaceae</taxon>
        <taxon>Apodospora</taxon>
    </lineage>
</organism>
<dbReference type="InterPro" id="IPR002213">
    <property type="entry name" value="UDP_glucos_trans"/>
</dbReference>
<accession>A0AAE0IRG8</accession>
<dbReference type="InterPro" id="IPR050271">
    <property type="entry name" value="UDP-glycosyltransferase"/>
</dbReference>
<reference evidence="5" key="1">
    <citation type="journal article" date="2023" name="Mol. Phylogenet. Evol.">
        <title>Genome-scale phylogeny and comparative genomics of the fungal order Sordariales.</title>
        <authorList>
            <person name="Hensen N."/>
            <person name="Bonometti L."/>
            <person name="Westerberg I."/>
            <person name="Brannstrom I.O."/>
            <person name="Guillou S."/>
            <person name="Cros-Aarteil S."/>
            <person name="Calhoun S."/>
            <person name="Haridas S."/>
            <person name="Kuo A."/>
            <person name="Mondo S."/>
            <person name="Pangilinan J."/>
            <person name="Riley R."/>
            <person name="LaButti K."/>
            <person name="Andreopoulos B."/>
            <person name="Lipzen A."/>
            <person name="Chen C."/>
            <person name="Yan M."/>
            <person name="Daum C."/>
            <person name="Ng V."/>
            <person name="Clum A."/>
            <person name="Steindorff A."/>
            <person name="Ohm R.A."/>
            <person name="Martin F."/>
            <person name="Silar P."/>
            <person name="Natvig D.O."/>
            <person name="Lalanne C."/>
            <person name="Gautier V."/>
            <person name="Ament-Velasquez S.L."/>
            <person name="Kruys A."/>
            <person name="Hutchinson M.I."/>
            <person name="Powell A.J."/>
            <person name="Barry K."/>
            <person name="Miller A.N."/>
            <person name="Grigoriev I.V."/>
            <person name="Debuchy R."/>
            <person name="Gladieux P."/>
            <person name="Hiltunen Thoren M."/>
            <person name="Johannesson H."/>
        </authorList>
    </citation>
    <scope>NUCLEOTIDE SEQUENCE</scope>
    <source>
        <strain evidence="5">CBS 118394</strain>
    </source>
</reference>
<evidence type="ECO:0000256" key="1">
    <source>
        <dbReference type="ARBA" id="ARBA00022676"/>
    </source>
</evidence>
<feature type="domain" description="Erythromycin biosynthesis protein CIII-like C-terminal" evidence="4">
    <location>
        <begin position="353"/>
        <end position="420"/>
    </location>
</feature>
<dbReference type="Gene3D" id="3.40.50.2000">
    <property type="entry name" value="Glycogen Phosphorylase B"/>
    <property type="match status" value="2"/>
</dbReference>
<keyword evidence="3" id="KW-1133">Transmembrane helix</keyword>
<name>A0AAE0IRG8_9PEZI</name>
<keyword evidence="1" id="KW-0328">Glycosyltransferase</keyword>
<dbReference type="GO" id="GO:0008194">
    <property type="term" value="F:UDP-glycosyltransferase activity"/>
    <property type="evidence" value="ECO:0007669"/>
    <property type="project" value="InterPro"/>
</dbReference>
<dbReference type="AlphaFoldDB" id="A0AAE0IRG8"/>
<dbReference type="InterPro" id="IPR010610">
    <property type="entry name" value="EryCIII-like_C"/>
</dbReference>
<dbReference type="PANTHER" id="PTHR48043">
    <property type="entry name" value="EG:EG0003.4 PROTEIN-RELATED"/>
    <property type="match status" value="1"/>
</dbReference>
<evidence type="ECO:0000256" key="2">
    <source>
        <dbReference type="ARBA" id="ARBA00022679"/>
    </source>
</evidence>
<dbReference type="CDD" id="cd03784">
    <property type="entry name" value="GT1_Gtf-like"/>
    <property type="match status" value="1"/>
</dbReference>
<dbReference type="Proteomes" id="UP001283341">
    <property type="component" value="Unassembled WGS sequence"/>
</dbReference>
<dbReference type="EMBL" id="JAUEDM010000001">
    <property type="protein sequence ID" value="KAK3329843.1"/>
    <property type="molecule type" value="Genomic_DNA"/>
</dbReference>
<keyword evidence="6" id="KW-1185">Reference proteome</keyword>
<evidence type="ECO:0000256" key="3">
    <source>
        <dbReference type="SAM" id="Phobius"/>
    </source>
</evidence>
<evidence type="ECO:0000313" key="6">
    <source>
        <dbReference type="Proteomes" id="UP001283341"/>
    </source>
</evidence>
<dbReference type="Pfam" id="PF06722">
    <property type="entry name" value="EryCIII-like_C"/>
    <property type="match status" value="1"/>
</dbReference>
<keyword evidence="3" id="KW-0472">Membrane</keyword>
<dbReference type="GO" id="GO:0016758">
    <property type="term" value="F:hexosyltransferase activity"/>
    <property type="evidence" value="ECO:0007669"/>
    <property type="project" value="UniProtKB-ARBA"/>
</dbReference>
<keyword evidence="3" id="KW-0812">Transmembrane</keyword>
<feature type="transmembrane region" description="Helical" evidence="3">
    <location>
        <begin position="185"/>
        <end position="204"/>
    </location>
</feature>
<gene>
    <name evidence="5" type="ORF">B0H66DRAFT_572152</name>
</gene>
<sequence length="485" mass="53953">MAFPRKRVLLFTNSELGQANVVLATSHALLELGAEVHFASFSAIEDLVTAVSKEIRFHPIDGVDMKTAYPRDEVARSGLEGKTPRFWNMPRVLRICLHTTMPWSGPEYVDIYRSVIAILQEVSPSIIAVDPAFSPAITACKHMGERFLILAPNTIKDFAISYQPARDVFFTYPCIASGLPFPLPWYYVLLNIYYVLLAIAICRWDRKSREVKRYIKDYTAGEMVSLEDLNRRPPPGVKYLVANLPEIEFALKTIPPHIIPCGPITRPVTRPVTESDPHLARWLDRGPTVYINLGTHAKTTEATAIEMAKSLAFLLRLARQRGGEKKEVDGSLQVLWKLTRKGDYGNDSIGMVLRDVQDAVRIVEWVAPEPSAVLAHRNVICAVHHGGANSFLEAVTAGLPQIVLPVWIDCFDYANRAEVLEIGRWGNRTARPRCVATELGPVLVGVIFGPGAAKYKENAEALARLCGRDLEPGRIKAARTILAEI</sequence>
<reference evidence="5" key="2">
    <citation type="submission" date="2023-06" db="EMBL/GenBank/DDBJ databases">
        <authorList>
            <consortium name="Lawrence Berkeley National Laboratory"/>
            <person name="Haridas S."/>
            <person name="Hensen N."/>
            <person name="Bonometti L."/>
            <person name="Westerberg I."/>
            <person name="Brannstrom I.O."/>
            <person name="Guillou S."/>
            <person name="Cros-Aarteil S."/>
            <person name="Calhoun S."/>
            <person name="Kuo A."/>
            <person name="Mondo S."/>
            <person name="Pangilinan J."/>
            <person name="Riley R."/>
            <person name="Labutti K."/>
            <person name="Andreopoulos B."/>
            <person name="Lipzen A."/>
            <person name="Chen C."/>
            <person name="Yanf M."/>
            <person name="Daum C."/>
            <person name="Ng V."/>
            <person name="Clum A."/>
            <person name="Steindorff A."/>
            <person name="Ohm R."/>
            <person name="Martin F."/>
            <person name="Silar P."/>
            <person name="Natvig D."/>
            <person name="Lalanne C."/>
            <person name="Gautier V."/>
            <person name="Ament-Velasquez S.L."/>
            <person name="Kruys A."/>
            <person name="Hutchinson M.I."/>
            <person name="Powell A.J."/>
            <person name="Barry K."/>
            <person name="Miller A.N."/>
            <person name="Grigoriev I.V."/>
            <person name="Debuchy R."/>
            <person name="Gladieux P."/>
            <person name="Thoren M.H."/>
            <person name="Johannesson H."/>
        </authorList>
    </citation>
    <scope>NUCLEOTIDE SEQUENCE</scope>
    <source>
        <strain evidence="5">CBS 118394</strain>
    </source>
</reference>
<evidence type="ECO:0000259" key="4">
    <source>
        <dbReference type="Pfam" id="PF06722"/>
    </source>
</evidence>
<dbReference type="SUPFAM" id="SSF53756">
    <property type="entry name" value="UDP-Glycosyltransferase/glycogen phosphorylase"/>
    <property type="match status" value="1"/>
</dbReference>
<keyword evidence="2" id="KW-0808">Transferase</keyword>
<proteinExistence type="predicted"/>
<protein>
    <submittedName>
        <fullName evidence="5">Glycosyltransferase family 1 protein</fullName>
    </submittedName>
</protein>
<dbReference type="PANTHER" id="PTHR48043:SF145">
    <property type="entry name" value="FI06409P-RELATED"/>
    <property type="match status" value="1"/>
</dbReference>
<evidence type="ECO:0000313" key="5">
    <source>
        <dbReference type="EMBL" id="KAK3329843.1"/>
    </source>
</evidence>
<comment type="caution">
    <text evidence="5">The sequence shown here is derived from an EMBL/GenBank/DDBJ whole genome shotgun (WGS) entry which is preliminary data.</text>
</comment>